<evidence type="ECO:0000256" key="1">
    <source>
        <dbReference type="ARBA" id="ARBA00022598"/>
    </source>
</evidence>
<dbReference type="Pfam" id="PF03099">
    <property type="entry name" value="BPL_LplA_LipB"/>
    <property type="match status" value="1"/>
</dbReference>
<evidence type="ECO:0000259" key="6">
    <source>
        <dbReference type="PROSITE" id="PS51733"/>
    </source>
</evidence>
<dbReference type="SUPFAM" id="SSF55681">
    <property type="entry name" value="Class II aaRS and biotin synthetases"/>
    <property type="match status" value="1"/>
</dbReference>
<dbReference type="GO" id="GO:0004077">
    <property type="term" value="F:biotin--[biotin carboxyl-carrier protein] ligase activity"/>
    <property type="evidence" value="ECO:0007669"/>
    <property type="project" value="UniProtKB-EC"/>
</dbReference>
<keyword evidence="8" id="KW-1185">Reference proteome</keyword>
<evidence type="ECO:0000256" key="4">
    <source>
        <dbReference type="ARBA" id="ARBA00023267"/>
    </source>
</evidence>
<evidence type="ECO:0000313" key="8">
    <source>
        <dbReference type="Proteomes" id="UP000273119"/>
    </source>
</evidence>
<dbReference type="SUPFAM" id="SSF50037">
    <property type="entry name" value="C-terminal domain of transcriptional repressors"/>
    <property type="match status" value="1"/>
</dbReference>
<evidence type="ECO:0000256" key="3">
    <source>
        <dbReference type="ARBA" id="ARBA00022840"/>
    </source>
</evidence>
<evidence type="ECO:0000313" key="7">
    <source>
        <dbReference type="EMBL" id="RKW70690.1"/>
    </source>
</evidence>
<dbReference type="CDD" id="cd16442">
    <property type="entry name" value="BPL"/>
    <property type="match status" value="1"/>
</dbReference>
<dbReference type="InterPro" id="IPR003142">
    <property type="entry name" value="BPL_C"/>
</dbReference>
<proteinExistence type="predicted"/>
<keyword evidence="2" id="KW-0547">Nucleotide-binding</keyword>
<dbReference type="Pfam" id="PF02237">
    <property type="entry name" value="BPL_C"/>
    <property type="match status" value="1"/>
</dbReference>
<evidence type="ECO:0000256" key="5">
    <source>
        <dbReference type="ARBA" id="ARBA00024227"/>
    </source>
</evidence>
<dbReference type="EC" id="6.3.4.15" evidence="5"/>
<keyword evidence="4" id="KW-0092">Biotin</keyword>
<dbReference type="AlphaFoldDB" id="A0A496PJU0"/>
<reference evidence="7 8" key="1">
    <citation type="submission" date="2018-07" db="EMBL/GenBank/DDBJ databases">
        <title>Arthrobacter sp. nov., isolated from raw cow's milk with high bacterial count.</title>
        <authorList>
            <person name="Hahne J."/>
            <person name="Isele D."/>
            <person name="Lipski A."/>
        </authorList>
    </citation>
    <scope>NUCLEOTIDE SEQUENCE [LARGE SCALE GENOMIC DNA]</scope>
    <source>
        <strain evidence="7 8">JZ R-183</strain>
    </source>
</reference>
<feature type="domain" description="BPL/LPL catalytic" evidence="6">
    <location>
        <begin position="45"/>
        <end position="221"/>
    </location>
</feature>
<dbReference type="PROSITE" id="PS51733">
    <property type="entry name" value="BPL_LPL_CATALYTIC"/>
    <property type="match status" value="1"/>
</dbReference>
<keyword evidence="3" id="KW-0067">ATP-binding</keyword>
<name>A0A496PJU0_9MICC</name>
<dbReference type="InterPro" id="IPR004143">
    <property type="entry name" value="BPL_LPL_catalytic"/>
</dbReference>
<sequence length="305" mass="30913">MLGYRSAVTRELVLDAAAVTAARDLAWAASPAAGGSGTGAPAWPEALLPAWTGSTNEDLAALGPQAPHLSVVATLDQRSGRGRLDREWVAPAGAALATSLLLRPPAGVPVDALGWATVLVALVAAEAVDQLAGRQAAGVKWPNDLLVDGKKAAGILARLVPGQPPLGNTVVVGIGINLNQTRQELPVGTATSLAMAGIQAAGDQVLGTLWARLAGVSDEWFAANGSVTRPLAALGGRSVLEAARSTSATLGNEVRVHLPGGRELVGIATDLDSDGCLVVSDARGEAHHVHAGDVVHLRRSDGGYA</sequence>
<gene>
    <name evidence="7" type="ORF">DWQ67_06140</name>
</gene>
<dbReference type="PANTHER" id="PTHR12835:SF5">
    <property type="entry name" value="BIOTIN--PROTEIN LIGASE"/>
    <property type="match status" value="1"/>
</dbReference>
<dbReference type="InterPro" id="IPR008988">
    <property type="entry name" value="Transcriptional_repressor_C"/>
</dbReference>
<comment type="caution">
    <text evidence="7">The sequence shown here is derived from an EMBL/GenBank/DDBJ whole genome shotgun (WGS) entry which is preliminary data.</text>
</comment>
<dbReference type="GO" id="GO:0005524">
    <property type="term" value="F:ATP binding"/>
    <property type="evidence" value="ECO:0007669"/>
    <property type="project" value="UniProtKB-KW"/>
</dbReference>
<dbReference type="InterPro" id="IPR004408">
    <property type="entry name" value="Biotin_CoA_COase_ligase"/>
</dbReference>
<organism evidence="7 8">
    <name type="scientific">Galactobacter caseinivorans</name>
    <dbReference type="NCBI Taxonomy" id="2676123"/>
    <lineage>
        <taxon>Bacteria</taxon>
        <taxon>Bacillati</taxon>
        <taxon>Actinomycetota</taxon>
        <taxon>Actinomycetes</taxon>
        <taxon>Micrococcales</taxon>
        <taxon>Micrococcaceae</taxon>
        <taxon>Galactobacter</taxon>
    </lineage>
</organism>
<protein>
    <recommendedName>
        <fullName evidence="5">biotin--[biotin carboxyl-carrier protein] ligase</fullName>
        <ecNumber evidence="5">6.3.4.15</ecNumber>
    </recommendedName>
</protein>
<dbReference type="Proteomes" id="UP000273119">
    <property type="component" value="Unassembled WGS sequence"/>
</dbReference>
<dbReference type="EMBL" id="QQXL01000003">
    <property type="protein sequence ID" value="RKW70690.1"/>
    <property type="molecule type" value="Genomic_DNA"/>
</dbReference>
<dbReference type="PANTHER" id="PTHR12835">
    <property type="entry name" value="BIOTIN PROTEIN LIGASE"/>
    <property type="match status" value="1"/>
</dbReference>
<evidence type="ECO:0000256" key="2">
    <source>
        <dbReference type="ARBA" id="ARBA00022741"/>
    </source>
</evidence>
<dbReference type="InterPro" id="IPR045864">
    <property type="entry name" value="aa-tRNA-synth_II/BPL/LPL"/>
</dbReference>
<dbReference type="Gene3D" id="3.30.930.10">
    <property type="entry name" value="Bira Bifunctional Protein, Domain 2"/>
    <property type="match status" value="1"/>
</dbReference>
<dbReference type="Gene3D" id="2.30.30.100">
    <property type="match status" value="1"/>
</dbReference>
<dbReference type="GO" id="GO:0005737">
    <property type="term" value="C:cytoplasm"/>
    <property type="evidence" value="ECO:0007669"/>
    <property type="project" value="TreeGrafter"/>
</dbReference>
<dbReference type="NCBIfam" id="TIGR00121">
    <property type="entry name" value="birA_ligase"/>
    <property type="match status" value="1"/>
</dbReference>
<accession>A0A496PJU0</accession>
<keyword evidence="1 7" id="KW-0436">Ligase</keyword>